<evidence type="ECO:0000313" key="2">
    <source>
        <dbReference type="Proteomes" id="UP001164237"/>
    </source>
</evidence>
<reference evidence="1" key="1">
    <citation type="submission" date="2022-09" db="EMBL/GenBank/DDBJ databases">
        <authorList>
            <person name="Li Y."/>
        </authorList>
    </citation>
    <scope>NUCLEOTIDE SEQUENCE</scope>
</reference>
<evidence type="ECO:0000313" key="1">
    <source>
        <dbReference type="EMBL" id="UZS00367.1"/>
    </source>
</evidence>
<proteinExistence type="predicted"/>
<dbReference type="Proteomes" id="UP001164237">
    <property type="component" value="Segment"/>
</dbReference>
<dbReference type="EMBL" id="OP490597">
    <property type="protein sequence ID" value="UZS00367.1"/>
    <property type="molecule type" value="Genomic_DNA"/>
</dbReference>
<protein>
    <submittedName>
        <fullName evidence="1">Uncharacterized protein</fullName>
    </submittedName>
</protein>
<organism evidence="1 2">
    <name type="scientific">Serratia phage SMP</name>
    <dbReference type="NCBI Taxonomy" id="2982904"/>
    <lineage>
        <taxon>Viruses</taxon>
        <taxon>Duplodnaviria</taxon>
        <taxon>Heunggongvirae</taxon>
        <taxon>Uroviricota</taxon>
        <taxon>Caudoviricetes</taxon>
        <taxon>Lindbergviridae</taxon>
        <taxon>Myosmarvirus</taxon>
        <taxon>Myosmarvirus SMP</taxon>
    </lineage>
</organism>
<name>A0A9E8G0U1_9CAUD</name>
<accession>A0A9E8G0U1</accession>
<sequence>MSFLLTASASTSAINCRLVTGLQHNLNTGT</sequence>
<keyword evidence="2" id="KW-1185">Reference proteome</keyword>